<feature type="compositionally biased region" description="Basic and acidic residues" evidence="1">
    <location>
        <begin position="172"/>
        <end position="182"/>
    </location>
</feature>
<keyword evidence="3" id="KW-1185">Reference proteome</keyword>
<dbReference type="EnsemblMetazoa" id="ADIR001196-RA">
    <property type="protein sequence ID" value="ADIR001196-PA"/>
    <property type="gene ID" value="ADIR001196"/>
</dbReference>
<reference evidence="3" key="1">
    <citation type="submission" date="2013-03" db="EMBL/GenBank/DDBJ databases">
        <title>The Genome Sequence of Anopheles dirus WRAIR2.</title>
        <authorList>
            <consortium name="The Broad Institute Genomics Platform"/>
            <person name="Neafsey D.E."/>
            <person name="Walton C."/>
            <person name="Walker B."/>
            <person name="Young S.K."/>
            <person name="Zeng Q."/>
            <person name="Gargeya S."/>
            <person name="Fitzgerald M."/>
            <person name="Haas B."/>
            <person name="Abouelleil A."/>
            <person name="Allen A.W."/>
            <person name="Alvarado L."/>
            <person name="Arachchi H.M."/>
            <person name="Berlin A.M."/>
            <person name="Chapman S.B."/>
            <person name="Gainer-Dewar J."/>
            <person name="Goldberg J."/>
            <person name="Griggs A."/>
            <person name="Gujja S."/>
            <person name="Hansen M."/>
            <person name="Howarth C."/>
            <person name="Imamovic A."/>
            <person name="Ireland A."/>
            <person name="Larimer J."/>
            <person name="McCowan C."/>
            <person name="Murphy C."/>
            <person name="Pearson M."/>
            <person name="Poon T.W."/>
            <person name="Priest M."/>
            <person name="Roberts A."/>
            <person name="Saif S."/>
            <person name="Shea T."/>
            <person name="Sisk P."/>
            <person name="Sykes S."/>
            <person name="Wortman J."/>
            <person name="Nusbaum C."/>
            <person name="Birren B."/>
        </authorList>
    </citation>
    <scope>NUCLEOTIDE SEQUENCE [LARGE SCALE GENOMIC DNA]</scope>
    <source>
        <strain evidence="3">WRAIR2</strain>
    </source>
</reference>
<feature type="region of interest" description="Disordered" evidence="1">
    <location>
        <begin position="18"/>
        <end position="56"/>
    </location>
</feature>
<protein>
    <recommendedName>
        <fullName evidence="4">Ig-like domain-containing protein</fullName>
    </recommendedName>
</protein>
<feature type="region of interest" description="Disordered" evidence="1">
    <location>
        <begin position="172"/>
        <end position="198"/>
    </location>
</feature>
<dbReference type="AlphaFoldDB" id="A0A182N0P1"/>
<evidence type="ECO:0008006" key="4">
    <source>
        <dbReference type="Google" id="ProtNLM"/>
    </source>
</evidence>
<organism evidence="2 3">
    <name type="scientific">Anopheles dirus</name>
    <dbReference type="NCBI Taxonomy" id="7168"/>
    <lineage>
        <taxon>Eukaryota</taxon>
        <taxon>Metazoa</taxon>
        <taxon>Ecdysozoa</taxon>
        <taxon>Arthropoda</taxon>
        <taxon>Hexapoda</taxon>
        <taxon>Insecta</taxon>
        <taxon>Pterygota</taxon>
        <taxon>Neoptera</taxon>
        <taxon>Endopterygota</taxon>
        <taxon>Diptera</taxon>
        <taxon>Nematocera</taxon>
        <taxon>Culicoidea</taxon>
        <taxon>Culicidae</taxon>
        <taxon>Anophelinae</taxon>
        <taxon>Anopheles</taxon>
    </lineage>
</organism>
<reference evidence="2" key="2">
    <citation type="submission" date="2020-05" db="UniProtKB">
        <authorList>
            <consortium name="EnsemblMetazoa"/>
        </authorList>
    </citation>
    <scope>IDENTIFICATION</scope>
    <source>
        <strain evidence="2">WRAIR2</strain>
    </source>
</reference>
<evidence type="ECO:0000313" key="3">
    <source>
        <dbReference type="Proteomes" id="UP000075884"/>
    </source>
</evidence>
<accession>A0A182N0P1</accession>
<dbReference type="Proteomes" id="UP000075884">
    <property type="component" value="Unassembled WGS sequence"/>
</dbReference>
<dbReference type="VEuPathDB" id="VectorBase:ADIR001196"/>
<evidence type="ECO:0000313" key="2">
    <source>
        <dbReference type="EnsemblMetazoa" id="ADIR001196-PA"/>
    </source>
</evidence>
<dbReference type="InterPro" id="IPR013783">
    <property type="entry name" value="Ig-like_fold"/>
</dbReference>
<evidence type="ECO:0000256" key="1">
    <source>
        <dbReference type="SAM" id="MobiDB-lite"/>
    </source>
</evidence>
<sequence>MTTPVSNGAATYAGRARSCRAADSNHHNQNHHRQMAHRGGGGGERAARWRADPSGGGKVLRRDLFVAVNRFSLSLPSRARHRRVIPACPATLPLLIAASHRLPVSAFEPDFVYPLENVTVAKGRDATFTCVVNNLGGYRVSGEATPARSKSIPKFFTTARVTPASLDVARNRDPEITHDRHRTDRRKLQSMPIGHQHQ</sequence>
<dbReference type="Gene3D" id="2.60.40.10">
    <property type="entry name" value="Immunoglobulins"/>
    <property type="match status" value="1"/>
</dbReference>
<proteinExistence type="predicted"/>
<name>A0A182N0P1_9DIPT</name>
<dbReference type="STRING" id="7168.A0A182N0P1"/>